<feature type="compositionally biased region" description="Low complexity" evidence="1">
    <location>
        <begin position="980"/>
        <end position="998"/>
    </location>
</feature>
<feature type="compositionally biased region" description="Basic and acidic residues" evidence="1">
    <location>
        <begin position="1239"/>
        <end position="1260"/>
    </location>
</feature>
<evidence type="ECO:0008006" key="4">
    <source>
        <dbReference type="Google" id="ProtNLM"/>
    </source>
</evidence>
<organism evidence="2 3">
    <name type="scientific">Dorcoceras hygrometricum</name>
    <dbReference type="NCBI Taxonomy" id="472368"/>
    <lineage>
        <taxon>Eukaryota</taxon>
        <taxon>Viridiplantae</taxon>
        <taxon>Streptophyta</taxon>
        <taxon>Embryophyta</taxon>
        <taxon>Tracheophyta</taxon>
        <taxon>Spermatophyta</taxon>
        <taxon>Magnoliopsida</taxon>
        <taxon>eudicotyledons</taxon>
        <taxon>Gunneridae</taxon>
        <taxon>Pentapetalae</taxon>
        <taxon>asterids</taxon>
        <taxon>lamiids</taxon>
        <taxon>Lamiales</taxon>
        <taxon>Gesneriaceae</taxon>
        <taxon>Didymocarpoideae</taxon>
        <taxon>Trichosporeae</taxon>
        <taxon>Loxocarpinae</taxon>
        <taxon>Dorcoceras</taxon>
    </lineage>
</organism>
<feature type="region of interest" description="Disordered" evidence="1">
    <location>
        <begin position="980"/>
        <end position="1000"/>
    </location>
</feature>
<evidence type="ECO:0000313" key="2">
    <source>
        <dbReference type="EMBL" id="KZV55493.1"/>
    </source>
</evidence>
<dbReference type="Proteomes" id="UP000250235">
    <property type="component" value="Unassembled WGS sequence"/>
</dbReference>
<reference evidence="2 3" key="1">
    <citation type="journal article" date="2015" name="Proc. Natl. Acad. Sci. U.S.A.">
        <title>The resurrection genome of Boea hygrometrica: A blueprint for survival of dehydration.</title>
        <authorList>
            <person name="Xiao L."/>
            <person name="Yang G."/>
            <person name="Zhang L."/>
            <person name="Yang X."/>
            <person name="Zhao S."/>
            <person name="Ji Z."/>
            <person name="Zhou Q."/>
            <person name="Hu M."/>
            <person name="Wang Y."/>
            <person name="Chen M."/>
            <person name="Xu Y."/>
            <person name="Jin H."/>
            <person name="Xiao X."/>
            <person name="Hu G."/>
            <person name="Bao F."/>
            <person name="Hu Y."/>
            <person name="Wan P."/>
            <person name="Li L."/>
            <person name="Deng X."/>
            <person name="Kuang T."/>
            <person name="Xiang C."/>
            <person name="Zhu J.K."/>
            <person name="Oliver M.J."/>
            <person name="He Y."/>
        </authorList>
    </citation>
    <scope>NUCLEOTIDE SEQUENCE [LARGE SCALE GENOMIC DNA]</scope>
    <source>
        <strain evidence="3">cv. XS01</strain>
    </source>
</reference>
<keyword evidence="3" id="KW-1185">Reference proteome</keyword>
<protein>
    <recommendedName>
        <fullName evidence="4">Dystroglycan-like</fullName>
    </recommendedName>
</protein>
<name>A0A2Z7D8V5_9LAMI</name>
<dbReference type="AlphaFoldDB" id="A0A2Z7D8V5"/>
<dbReference type="EMBL" id="KQ988523">
    <property type="protein sequence ID" value="KZV55493.1"/>
    <property type="molecule type" value="Genomic_DNA"/>
</dbReference>
<evidence type="ECO:0000256" key="1">
    <source>
        <dbReference type="SAM" id="MobiDB-lite"/>
    </source>
</evidence>
<gene>
    <name evidence="2" type="ORF">F511_35068</name>
</gene>
<sequence length="1274" mass="143992">MVQMFETLIATGLKEFLGCPAVFYEDALTEFFANSSVREDGMVVSTIGGTAIEISQEMFAAAFELPTEGLIDLTDVPKNFVFDARSLFSDSKEQVSMSCLKKALNFQYRLLHDILAKTIYVKAGSFDSVTRDRFLLMTAITFDVKINWSSLLFGVFKEMVTPGSRQAKGYAIQICVLLRNVPGLELGESKSFPVPRILNEKTVHRFFSVNENVGIKEVADAPRARRTPVKTTVSKKRPTTGDDEVAPIIKKKRTTKGKPVAVKRLMVEEPDTAISTFGEPVTEDATGEREPVTEVAPGDADAAIEQVLAQLESVFKHQDADRSEKVDTWFDEALMRSLRLRIKRGKFQRRLGEFSSIGDKVKAILVEDERITENPASEIVALICRDVEVLVRVRDSVMKAKMLLFASFSLNTMPDMESLKDLKEKEKKIKMLLFASFSLNTMPDMESLKDLKEKEKKMMEWAETNTLETAVRRQMYVLTNYREMLLRTFLESYRRYLALDQPWTDMAVQFINLLSAAHSQSLEDFKAQQQEHKIEMVQPNSSLPVIDSIDRSERQVSEEVIDVTIEEGTGERSMSRKSVAEELMTIDDLLLQISDDLQLPSITAAEVTMIRLGEFSSIGDKVKAILVEDERITENPASEIVALICRDVEVLVRVRDSVMKDVVDLFASFSLNTMPDMESLKDLKEKEKLMMEWAETNTLETAVRRQMYVLTNYREMLLRTFLESYRRYLALDQPWTDMAVQFINLLSAAHSQSLEDFKAQQQEHKIEMVQPNSSLSVIDSIDRSGVRLAHFYSFAKSICWVRPMVLIDEVWTPLHGSGYWRSNCKLSLFVDRKRLPESVVAENFDSQVSLIEPARYWEAAPLLIKIWAWQRVCTEDIQFSVSGRLRPASSSSDIVIGNLGVERLPDYFLDDFEQGVNTDYFVEFLSGSSGQSGSEFDSASSSGDTVYRSPSPPDYAYALVPPILSPTVQEERLYFVQIPDSSPAASPQQDSSSSSSSDVSLHFDSADLPVHDHANTQTSALVDSNVFTNALEDLRSSLSQRIHESTCEIRSKINDVEFSVREDLLKQQAWFRQTFQNACEVLERQSTQMNDLKKGLVAPVGTIFQDLFDIKKNQREQEAKLTALDGQVAAIRNEQLEFQNKISADLLCLSTQFAEIVDYIRGGDSKKGEGGSSSHPPPVRVEHRPLPTPQSPRDVAGGSSAVRIPTFPRTTGTFTERAEQARRHILESGQAITLEEAAERVHQADIQESDRVQRERDRARREKRSSSSKRRRGF</sequence>
<accession>A0A2Z7D8V5</accession>
<evidence type="ECO:0000313" key="3">
    <source>
        <dbReference type="Proteomes" id="UP000250235"/>
    </source>
</evidence>
<feature type="region of interest" description="Disordered" evidence="1">
    <location>
        <begin position="1239"/>
        <end position="1274"/>
    </location>
</feature>
<feature type="compositionally biased region" description="Basic residues" evidence="1">
    <location>
        <begin position="1261"/>
        <end position="1274"/>
    </location>
</feature>
<feature type="region of interest" description="Disordered" evidence="1">
    <location>
        <begin position="1164"/>
        <end position="1217"/>
    </location>
</feature>
<proteinExistence type="predicted"/>